<dbReference type="EMBL" id="UYRR01002380">
    <property type="protein sequence ID" value="VDK19488.1"/>
    <property type="molecule type" value="Genomic_DNA"/>
</dbReference>
<dbReference type="WBParaSite" id="ASIM_0000208901-mRNA-1">
    <property type="protein sequence ID" value="ASIM_0000208901-mRNA-1"/>
    <property type="gene ID" value="ASIM_0000208901"/>
</dbReference>
<dbReference type="AlphaFoldDB" id="A0A0M3J3H6"/>
<dbReference type="GO" id="GO:0005739">
    <property type="term" value="C:mitochondrion"/>
    <property type="evidence" value="ECO:0007669"/>
    <property type="project" value="TreeGrafter"/>
</dbReference>
<keyword evidence="6" id="KW-1185">Reference proteome</keyword>
<evidence type="ECO:0000313" key="7">
    <source>
        <dbReference type="WBParaSite" id="ASIM_0000208901-mRNA-1"/>
    </source>
</evidence>
<accession>A0A0M3J3H6</accession>
<name>A0A0M3J3H6_ANISI</name>
<proteinExistence type="inferred from homology"/>
<dbReference type="PANTHER" id="PTHR12901:SF10">
    <property type="entry name" value="COENZYME Q-BINDING PROTEIN COQ10, MITOCHONDRIAL"/>
    <property type="match status" value="1"/>
</dbReference>
<dbReference type="PANTHER" id="PTHR12901">
    <property type="entry name" value="SPERM PROTEIN HOMOLOG"/>
    <property type="match status" value="1"/>
</dbReference>
<comment type="subunit">
    <text evidence="2">Interacts with coenzyme Q.</text>
</comment>
<evidence type="ECO:0000259" key="4">
    <source>
        <dbReference type="Pfam" id="PF03364"/>
    </source>
</evidence>
<comment type="function">
    <text evidence="3">Required for the function of coenzyme Q in the respiratory chain. May serve as a chaperone or may be involved in the transport of Q6 from its site of synthesis to the catalytic sites of the respiratory complexes.</text>
</comment>
<dbReference type="Proteomes" id="UP000267096">
    <property type="component" value="Unassembled WGS sequence"/>
</dbReference>
<evidence type="ECO:0000256" key="3">
    <source>
        <dbReference type="ARBA" id="ARBA00024947"/>
    </source>
</evidence>
<dbReference type="InterPro" id="IPR044996">
    <property type="entry name" value="COQ10-like"/>
</dbReference>
<comment type="similarity">
    <text evidence="1">Belongs to the COQ10 family.</text>
</comment>
<dbReference type="SUPFAM" id="SSF55961">
    <property type="entry name" value="Bet v1-like"/>
    <property type="match status" value="1"/>
</dbReference>
<dbReference type="GO" id="GO:0048039">
    <property type="term" value="F:ubiquinone binding"/>
    <property type="evidence" value="ECO:0007669"/>
    <property type="project" value="InterPro"/>
</dbReference>
<feature type="domain" description="Coenzyme Q-binding protein COQ10 START" evidence="4">
    <location>
        <begin position="40"/>
        <end position="173"/>
    </location>
</feature>
<dbReference type="InterPro" id="IPR005031">
    <property type="entry name" value="COQ10_START"/>
</dbReference>
<dbReference type="Gene3D" id="3.30.530.20">
    <property type="match status" value="1"/>
</dbReference>
<evidence type="ECO:0000313" key="5">
    <source>
        <dbReference type="EMBL" id="VDK19488.1"/>
    </source>
</evidence>
<evidence type="ECO:0000313" key="6">
    <source>
        <dbReference type="Proteomes" id="UP000267096"/>
    </source>
</evidence>
<organism evidence="7">
    <name type="scientific">Anisakis simplex</name>
    <name type="common">Herring worm</name>
    <dbReference type="NCBI Taxonomy" id="6269"/>
    <lineage>
        <taxon>Eukaryota</taxon>
        <taxon>Metazoa</taxon>
        <taxon>Ecdysozoa</taxon>
        <taxon>Nematoda</taxon>
        <taxon>Chromadorea</taxon>
        <taxon>Rhabditida</taxon>
        <taxon>Spirurina</taxon>
        <taxon>Ascaridomorpha</taxon>
        <taxon>Ascaridoidea</taxon>
        <taxon>Anisakidae</taxon>
        <taxon>Anisakis</taxon>
        <taxon>Anisakis simplex complex</taxon>
    </lineage>
</organism>
<dbReference type="InterPro" id="IPR023393">
    <property type="entry name" value="START-like_dom_sf"/>
</dbReference>
<dbReference type="CDD" id="cd07813">
    <property type="entry name" value="COQ10p_like"/>
    <property type="match status" value="1"/>
</dbReference>
<protein>
    <submittedName>
        <fullName evidence="7">Polyketide_cyc domain-containing protein</fullName>
    </submittedName>
</protein>
<evidence type="ECO:0000256" key="2">
    <source>
        <dbReference type="ARBA" id="ARBA00011814"/>
    </source>
</evidence>
<dbReference type="Pfam" id="PF03364">
    <property type="entry name" value="Polyketide_cyc"/>
    <property type="match status" value="1"/>
</dbReference>
<dbReference type="GO" id="GO:0045333">
    <property type="term" value="P:cellular respiration"/>
    <property type="evidence" value="ECO:0007669"/>
    <property type="project" value="InterPro"/>
</dbReference>
<evidence type="ECO:0000256" key="1">
    <source>
        <dbReference type="ARBA" id="ARBA00006885"/>
    </source>
</evidence>
<dbReference type="OrthoDB" id="292693at2759"/>
<gene>
    <name evidence="5" type="ORF">ASIM_LOCUS1959</name>
</gene>
<sequence>MLLRRLFFTVSPRRCLFTPPNPFASSSDPRRKEYEERRLVGYTAEEMYDVVANVKEYPQFVPWCRDASIKVITPNLFTADLQIGFPPILETYSSRITTNKPNIVRSVCTDGRLFKLLDTTWEFHDVSAAVARRTNKRSCQLHFALIFEFKSIFHSHLAHIFFDQVVSTMVVAFLHRAEVKYGKPSLNHFNNVNIIKKVS</sequence>
<reference evidence="7" key="1">
    <citation type="submission" date="2017-02" db="UniProtKB">
        <authorList>
            <consortium name="WormBaseParasite"/>
        </authorList>
    </citation>
    <scope>IDENTIFICATION</scope>
</reference>
<reference evidence="5 6" key="2">
    <citation type="submission" date="2018-11" db="EMBL/GenBank/DDBJ databases">
        <authorList>
            <consortium name="Pathogen Informatics"/>
        </authorList>
    </citation>
    <scope>NUCLEOTIDE SEQUENCE [LARGE SCALE GENOMIC DNA]</scope>
</reference>